<keyword evidence="3" id="KW-0804">Transcription</keyword>
<evidence type="ECO:0000259" key="4">
    <source>
        <dbReference type="PROSITE" id="PS50949"/>
    </source>
</evidence>
<organism evidence="5 6">
    <name type="scientific">Collibacillus ludicampi</name>
    <dbReference type="NCBI Taxonomy" id="2771369"/>
    <lineage>
        <taxon>Bacteria</taxon>
        <taxon>Bacillati</taxon>
        <taxon>Bacillota</taxon>
        <taxon>Bacilli</taxon>
        <taxon>Bacillales</taxon>
        <taxon>Alicyclobacillaceae</taxon>
        <taxon>Collibacillus</taxon>
    </lineage>
</organism>
<evidence type="ECO:0000313" key="5">
    <source>
        <dbReference type="EMBL" id="GIM46907.1"/>
    </source>
</evidence>
<evidence type="ECO:0000256" key="1">
    <source>
        <dbReference type="ARBA" id="ARBA00023015"/>
    </source>
</evidence>
<dbReference type="AlphaFoldDB" id="A0AAV4LGF7"/>
<dbReference type="InterPro" id="IPR000524">
    <property type="entry name" value="Tscrpt_reg_HTH_GntR"/>
</dbReference>
<accession>A0AAV4LGF7</accession>
<sequence>MMNDIYGIRFLKKLLKIIYIFVYDISMENQKKNISKTQYAYEVIRSRIVDGIYGPGHRVVIDQIARELKLSAIPVREAIRQLESDGFIQYKPYSGAIVSKINEAEYLETLTVLAVLEGYATALSSKTIAQEDLKRLEMVNEEMNEALFNFEFEQFGELNRKFHSIIYERCGNSRLLEEIQQAWQRMSQVRQFGFTFVPQRARESVKEHARIIQMMKERAPFAEIEEFARQHKLNTAKAFQERKVEPKIEQSVTRFL</sequence>
<dbReference type="PANTHER" id="PTHR43537">
    <property type="entry name" value="TRANSCRIPTIONAL REGULATOR, GNTR FAMILY"/>
    <property type="match status" value="1"/>
</dbReference>
<dbReference type="Gene3D" id="1.20.120.530">
    <property type="entry name" value="GntR ligand-binding domain-like"/>
    <property type="match status" value="1"/>
</dbReference>
<dbReference type="SMART" id="SM00895">
    <property type="entry name" value="FCD"/>
    <property type="match status" value="1"/>
</dbReference>
<dbReference type="SMART" id="SM00345">
    <property type="entry name" value="HTH_GNTR"/>
    <property type="match status" value="1"/>
</dbReference>
<protein>
    <submittedName>
        <fullName evidence="5">GntR family transcriptional regulator</fullName>
    </submittedName>
</protein>
<keyword evidence="2" id="KW-0238">DNA-binding</keyword>
<dbReference type="Pfam" id="PF00392">
    <property type="entry name" value="GntR"/>
    <property type="match status" value="1"/>
</dbReference>
<dbReference type="SUPFAM" id="SSF46785">
    <property type="entry name" value="Winged helix' DNA-binding domain"/>
    <property type="match status" value="1"/>
</dbReference>
<dbReference type="Gene3D" id="1.10.10.10">
    <property type="entry name" value="Winged helix-like DNA-binding domain superfamily/Winged helix DNA-binding domain"/>
    <property type="match status" value="1"/>
</dbReference>
<keyword evidence="6" id="KW-1185">Reference proteome</keyword>
<dbReference type="InterPro" id="IPR036390">
    <property type="entry name" value="WH_DNA-bd_sf"/>
</dbReference>
<dbReference type="SUPFAM" id="SSF48008">
    <property type="entry name" value="GntR ligand-binding domain-like"/>
    <property type="match status" value="1"/>
</dbReference>
<evidence type="ECO:0000313" key="6">
    <source>
        <dbReference type="Proteomes" id="UP001057291"/>
    </source>
</evidence>
<dbReference type="InterPro" id="IPR011711">
    <property type="entry name" value="GntR_C"/>
</dbReference>
<reference evidence="5" key="1">
    <citation type="journal article" date="2023" name="Int. J. Syst. Evol. Microbiol.">
        <title>Collibacillus ludicampi gen. nov., sp. nov., a new soil bacterium of the family Alicyclobacillaceae.</title>
        <authorList>
            <person name="Jojima T."/>
            <person name="Ioku Y."/>
            <person name="Fukuta Y."/>
            <person name="Shirasaka N."/>
            <person name="Matsumura Y."/>
            <person name="Mori M."/>
        </authorList>
    </citation>
    <scope>NUCLEOTIDE SEQUENCE</scope>
    <source>
        <strain evidence="5">TP075</strain>
    </source>
</reference>
<gene>
    <name evidence="5" type="ORF">DNHGIG_24560</name>
</gene>
<evidence type="ECO:0000256" key="3">
    <source>
        <dbReference type="ARBA" id="ARBA00023163"/>
    </source>
</evidence>
<evidence type="ECO:0000256" key="2">
    <source>
        <dbReference type="ARBA" id="ARBA00023125"/>
    </source>
</evidence>
<dbReference type="Pfam" id="PF07729">
    <property type="entry name" value="FCD"/>
    <property type="match status" value="1"/>
</dbReference>
<dbReference type="InterPro" id="IPR008920">
    <property type="entry name" value="TF_FadR/GntR_C"/>
</dbReference>
<dbReference type="GO" id="GO:0003700">
    <property type="term" value="F:DNA-binding transcription factor activity"/>
    <property type="evidence" value="ECO:0007669"/>
    <property type="project" value="InterPro"/>
</dbReference>
<dbReference type="GO" id="GO:0003677">
    <property type="term" value="F:DNA binding"/>
    <property type="evidence" value="ECO:0007669"/>
    <property type="project" value="UniProtKB-KW"/>
</dbReference>
<dbReference type="Proteomes" id="UP001057291">
    <property type="component" value="Unassembled WGS sequence"/>
</dbReference>
<dbReference type="CDD" id="cd07377">
    <property type="entry name" value="WHTH_GntR"/>
    <property type="match status" value="1"/>
</dbReference>
<comment type="caution">
    <text evidence="5">The sequence shown here is derived from an EMBL/GenBank/DDBJ whole genome shotgun (WGS) entry which is preliminary data.</text>
</comment>
<dbReference type="PROSITE" id="PS50949">
    <property type="entry name" value="HTH_GNTR"/>
    <property type="match status" value="1"/>
</dbReference>
<feature type="domain" description="HTH gntR-type" evidence="4">
    <location>
        <begin position="34"/>
        <end position="101"/>
    </location>
</feature>
<keyword evidence="1" id="KW-0805">Transcription regulation</keyword>
<dbReference type="PANTHER" id="PTHR43537:SF24">
    <property type="entry name" value="GLUCONATE OPERON TRANSCRIPTIONAL REPRESSOR"/>
    <property type="match status" value="1"/>
</dbReference>
<dbReference type="EMBL" id="BOQE01000001">
    <property type="protein sequence ID" value="GIM46907.1"/>
    <property type="molecule type" value="Genomic_DNA"/>
</dbReference>
<proteinExistence type="predicted"/>
<dbReference type="InterPro" id="IPR036388">
    <property type="entry name" value="WH-like_DNA-bd_sf"/>
</dbReference>
<name>A0AAV4LGF7_9BACL</name>